<dbReference type="OrthoDB" id="6467at2157"/>
<evidence type="ECO:0000313" key="2">
    <source>
        <dbReference type="EMBL" id="ARS64663.1"/>
    </source>
</evidence>
<dbReference type="AlphaFoldDB" id="A0A2Z2HL26"/>
<dbReference type="InterPro" id="IPR005651">
    <property type="entry name" value="Trm112-like"/>
</dbReference>
<dbReference type="EMBL" id="CP021324">
    <property type="protein sequence ID" value="ARS64663.1"/>
    <property type="molecule type" value="Genomic_DNA"/>
</dbReference>
<name>A0A2Z2HL26_9ARCH</name>
<proteinExistence type="predicted"/>
<gene>
    <name evidence="2" type="ORF">NMSP_1045</name>
</gene>
<organism evidence="2 3">
    <name type="scientific">Candidatus Nitrosomarinus catalinensis</name>
    <dbReference type="NCBI Taxonomy" id="1898749"/>
    <lineage>
        <taxon>Archaea</taxon>
        <taxon>Nitrososphaerota</taxon>
        <taxon>Nitrososphaeria</taxon>
        <taxon>Nitrosopumilales</taxon>
        <taxon>Nitrosopumilaceae</taxon>
        <taxon>Candidatus Nitrosomarinus</taxon>
    </lineage>
</organism>
<dbReference type="InterPro" id="IPR029063">
    <property type="entry name" value="SAM-dependent_MTases_sf"/>
</dbReference>
<dbReference type="RefSeq" id="WP_086907732.1">
    <property type="nucleotide sequence ID" value="NZ_CP021324.1"/>
</dbReference>
<dbReference type="Gene3D" id="3.40.50.150">
    <property type="entry name" value="Vaccinia Virus protein VP39"/>
    <property type="match status" value="1"/>
</dbReference>
<dbReference type="Gene3D" id="2.20.25.10">
    <property type="match status" value="1"/>
</dbReference>
<dbReference type="SUPFAM" id="SSF158997">
    <property type="entry name" value="Trm112p-like"/>
    <property type="match status" value="1"/>
</dbReference>
<feature type="domain" description="Methyltransferase type 11" evidence="1">
    <location>
        <begin position="134"/>
        <end position="216"/>
    </location>
</feature>
<dbReference type="PANTHER" id="PTHR43861:SF6">
    <property type="entry name" value="METHYLTRANSFERASE TYPE 11"/>
    <property type="match status" value="1"/>
</dbReference>
<keyword evidence="2" id="KW-0830">Ubiquinone</keyword>
<dbReference type="KEGG" id="nct:NMSP_1045"/>
<keyword evidence="3" id="KW-1185">Reference proteome</keyword>
<protein>
    <submittedName>
        <fullName evidence="2">Bifunctional 3-demethylubiquinone-9 3-methyltransferase/ 2-octaprenyl-6-hydroxy phenol methylase</fullName>
    </submittedName>
</protein>
<keyword evidence="2" id="KW-0808">Transferase</keyword>
<dbReference type="InterPro" id="IPR013216">
    <property type="entry name" value="Methyltransf_11"/>
</dbReference>
<evidence type="ECO:0000313" key="3">
    <source>
        <dbReference type="Proteomes" id="UP000249949"/>
    </source>
</evidence>
<dbReference type="PANTHER" id="PTHR43861">
    <property type="entry name" value="TRANS-ACONITATE 2-METHYLTRANSFERASE-RELATED"/>
    <property type="match status" value="1"/>
</dbReference>
<reference evidence="2 3" key="1">
    <citation type="journal article" date="2017" name="Environ. Microbiol.">
        <title>Genome and epigenome of a novel marine Thaumarchaeota strain suggest viral infection, phosphorothioation DNA modification and multiple restriction systems.</title>
        <authorList>
            <person name="Ahlgren N.A."/>
            <person name="Chen Y."/>
            <person name="Needham D.M."/>
            <person name="Parada A.E."/>
            <person name="Sachdeva R."/>
            <person name="Trinh V."/>
            <person name="Chen T."/>
            <person name="Fuhrman J.A."/>
        </authorList>
    </citation>
    <scope>NUCLEOTIDE SEQUENCE [LARGE SCALE GENOMIC DNA]</scope>
    <source>
        <strain evidence="2 3">SPOT01</strain>
    </source>
</reference>
<dbReference type="Proteomes" id="UP000249949">
    <property type="component" value="Chromosome"/>
</dbReference>
<dbReference type="GO" id="GO:0032259">
    <property type="term" value="P:methylation"/>
    <property type="evidence" value="ECO:0007669"/>
    <property type="project" value="UniProtKB-KW"/>
</dbReference>
<accession>A0A2Z2HL26</accession>
<evidence type="ECO:0000259" key="1">
    <source>
        <dbReference type="Pfam" id="PF08241"/>
    </source>
</evidence>
<dbReference type="GeneID" id="32901500"/>
<dbReference type="GO" id="GO:0008757">
    <property type="term" value="F:S-adenosylmethionine-dependent methyltransferase activity"/>
    <property type="evidence" value="ECO:0007669"/>
    <property type="project" value="InterPro"/>
</dbReference>
<sequence>MNESTLKFIKCPKCNGIIDLEIYENKKEIIEGMLKCDKCELVFPIIDKIPIMLTNFKKYISEHRILSGKLYRLASSKEVKKFLKSTLDEIIWENNDKSGIEERWTQIYNNNKNNKFYKIIKSHIEKIPKSKSVLEYGSSIGIISNHISNVSENVFGIDKSFSAIQYAKKNQNNNLDYIVSDFASHPFGNKKFDLIIGLNVLELMEPRILLKMMSNQISNGHLIISDPYDYDRGMNSVKQPMSENILREKLVELKFKIINNTKKPSFTPWNLRLYDRASLNYKVDIVIAKK</sequence>
<keyword evidence="2" id="KW-0489">Methyltransferase</keyword>
<dbReference type="Pfam" id="PF08241">
    <property type="entry name" value="Methyltransf_11"/>
    <property type="match status" value="1"/>
</dbReference>
<dbReference type="SUPFAM" id="SSF53335">
    <property type="entry name" value="S-adenosyl-L-methionine-dependent methyltransferases"/>
    <property type="match status" value="1"/>
</dbReference>
<dbReference type="Pfam" id="PF03966">
    <property type="entry name" value="Trm112p"/>
    <property type="match status" value="1"/>
</dbReference>